<comment type="caution">
    <text evidence="3">The sequence shown here is derived from an EMBL/GenBank/DDBJ whole genome shotgun (WGS) entry which is preliminary data.</text>
</comment>
<dbReference type="RefSeq" id="WP_344634247.1">
    <property type="nucleotide sequence ID" value="NZ_BAAATR010000001.1"/>
</dbReference>
<feature type="region of interest" description="Disordered" evidence="1">
    <location>
        <begin position="451"/>
        <end position="474"/>
    </location>
</feature>
<name>A0ABP5Q772_9ACTN</name>
<feature type="compositionally biased region" description="Low complexity" evidence="1">
    <location>
        <begin position="213"/>
        <end position="225"/>
    </location>
</feature>
<dbReference type="Proteomes" id="UP001500305">
    <property type="component" value="Unassembled WGS sequence"/>
</dbReference>
<feature type="compositionally biased region" description="Pro residues" evidence="1">
    <location>
        <begin position="108"/>
        <end position="119"/>
    </location>
</feature>
<keyword evidence="2" id="KW-0472">Membrane</keyword>
<keyword evidence="2" id="KW-1133">Transmembrane helix</keyword>
<proteinExistence type="predicted"/>
<reference evidence="4" key="1">
    <citation type="journal article" date="2019" name="Int. J. Syst. Evol. Microbiol.">
        <title>The Global Catalogue of Microorganisms (GCM) 10K type strain sequencing project: providing services to taxonomists for standard genome sequencing and annotation.</title>
        <authorList>
            <consortium name="The Broad Institute Genomics Platform"/>
            <consortium name="The Broad Institute Genome Sequencing Center for Infectious Disease"/>
            <person name="Wu L."/>
            <person name="Ma J."/>
        </authorList>
    </citation>
    <scope>NUCLEOTIDE SEQUENCE [LARGE SCALE GENOMIC DNA]</scope>
    <source>
        <strain evidence="4">JCM 7356</strain>
    </source>
</reference>
<dbReference type="EMBL" id="BAAATR010000001">
    <property type="protein sequence ID" value="GAA2226778.1"/>
    <property type="molecule type" value="Genomic_DNA"/>
</dbReference>
<feature type="compositionally biased region" description="Low complexity" evidence="1">
    <location>
        <begin position="33"/>
        <end position="51"/>
    </location>
</feature>
<feature type="transmembrane region" description="Helical" evidence="2">
    <location>
        <begin position="273"/>
        <end position="293"/>
    </location>
</feature>
<organism evidence="3 4">
    <name type="scientific">Kitasatospora cystarginea</name>
    <dbReference type="NCBI Taxonomy" id="58350"/>
    <lineage>
        <taxon>Bacteria</taxon>
        <taxon>Bacillati</taxon>
        <taxon>Actinomycetota</taxon>
        <taxon>Actinomycetes</taxon>
        <taxon>Kitasatosporales</taxon>
        <taxon>Streptomycetaceae</taxon>
        <taxon>Kitasatospora</taxon>
    </lineage>
</organism>
<evidence type="ECO:0000256" key="2">
    <source>
        <dbReference type="SAM" id="Phobius"/>
    </source>
</evidence>
<sequence>MTDQDNTAPAVWDPTARGGAGGWVRRKPAQDQPGAPAPSTAPGASAHQTPYGFPPPPGAPAQPGIPAQPGAPVQPNGQAQPGAGVPQPPPGTFSAYGFAAPQDAPTAKLPPVPPLPPTAGSPTGAPFTPPPPGSQPGTHSGAGAVGDEGPPLGARPYLGAATPPSGFGAPATPPPGFPPPPAQAAFPPPPGAAPAQSAFPPAQSAFPPPPGTAPAQSAFPPAQSAFPPPPGAASGLVPGPGPVPVPGGGFPPSAEYEELAPYEEDRPRSRTPLFVAVGVVLAITVGVGAFWLLDGSGDGSKSQAQPAPAASAPAPAASQPASAGTDPSASGASSSASPSASASDGEGPNAAAQAKTLDDLLGRGEGAKAPIGNAVAKVNSCPSKSEIDSAVKVFEDGAAQRDQLIADLAKLDLGQLPGGADAAQTLRSAWQQSGDIDRAYAAWARTVGSRGCSSGAAPDTDDLKRANDLNPQATRTKQDFVAKWNSMAGRYSLPTRTWDRI</sequence>
<keyword evidence="4" id="KW-1185">Reference proteome</keyword>
<feature type="region of interest" description="Disordered" evidence="1">
    <location>
        <begin position="1"/>
        <end position="267"/>
    </location>
</feature>
<evidence type="ECO:0000256" key="1">
    <source>
        <dbReference type="SAM" id="MobiDB-lite"/>
    </source>
</evidence>
<accession>A0ABP5Q772</accession>
<evidence type="ECO:0000313" key="4">
    <source>
        <dbReference type="Proteomes" id="UP001500305"/>
    </source>
</evidence>
<feature type="compositionally biased region" description="Low complexity" evidence="1">
    <location>
        <begin position="61"/>
        <end position="85"/>
    </location>
</feature>
<gene>
    <name evidence="3" type="ORF">GCM10010430_02460</name>
</gene>
<feature type="compositionally biased region" description="Low complexity" evidence="1">
    <location>
        <begin position="193"/>
        <end position="205"/>
    </location>
</feature>
<feature type="compositionally biased region" description="Low complexity" evidence="1">
    <location>
        <begin position="159"/>
        <end position="170"/>
    </location>
</feature>
<keyword evidence="2" id="KW-0812">Transmembrane</keyword>
<feature type="region of interest" description="Disordered" evidence="1">
    <location>
        <begin position="296"/>
        <end position="355"/>
    </location>
</feature>
<protein>
    <submittedName>
        <fullName evidence="3">Uncharacterized protein</fullName>
    </submittedName>
</protein>
<evidence type="ECO:0000313" key="3">
    <source>
        <dbReference type="EMBL" id="GAA2226778.1"/>
    </source>
</evidence>
<feature type="compositionally biased region" description="Pro residues" evidence="1">
    <location>
        <begin position="171"/>
        <end position="192"/>
    </location>
</feature>
<dbReference type="PRINTS" id="PR01217">
    <property type="entry name" value="PRICHEXTENSN"/>
</dbReference>
<feature type="compositionally biased region" description="Low complexity" evidence="1">
    <location>
        <begin position="302"/>
        <end position="345"/>
    </location>
</feature>